<dbReference type="Pfam" id="PF13360">
    <property type="entry name" value="PQQ_2"/>
    <property type="match status" value="1"/>
</dbReference>
<reference evidence="2 3" key="1">
    <citation type="submission" date="2020-07" db="EMBL/GenBank/DDBJ databases">
        <title>Thermogemmata thermophila gen. nov., sp. nov., a novel moderate thermophilic planctomycete from a Kamchatka hot spring.</title>
        <authorList>
            <person name="Elcheninov A.G."/>
            <person name="Podosokorskaya O.A."/>
            <person name="Kovaleva O.L."/>
            <person name="Novikov A."/>
            <person name="Bonch-Osmolovskaya E.A."/>
            <person name="Toshchakov S.V."/>
            <person name="Kublanov I.V."/>
        </authorList>
    </citation>
    <scope>NUCLEOTIDE SEQUENCE [LARGE SCALE GENOMIC DNA]</scope>
    <source>
        <strain evidence="2 3">2918</strain>
    </source>
</reference>
<dbReference type="PANTHER" id="PTHR34512">
    <property type="entry name" value="CELL SURFACE PROTEIN"/>
    <property type="match status" value="1"/>
</dbReference>
<organism evidence="2 3">
    <name type="scientific">Thermogemmata fonticola</name>
    <dbReference type="NCBI Taxonomy" id="2755323"/>
    <lineage>
        <taxon>Bacteria</taxon>
        <taxon>Pseudomonadati</taxon>
        <taxon>Planctomycetota</taxon>
        <taxon>Planctomycetia</taxon>
        <taxon>Gemmatales</taxon>
        <taxon>Gemmataceae</taxon>
        <taxon>Thermogemmata</taxon>
    </lineage>
</organism>
<dbReference type="InterPro" id="IPR015943">
    <property type="entry name" value="WD40/YVTN_repeat-like_dom_sf"/>
</dbReference>
<dbReference type="Gene3D" id="2.40.10.480">
    <property type="match status" value="1"/>
</dbReference>
<dbReference type="EMBL" id="JACEFB010000001">
    <property type="protein sequence ID" value="MBA2225020.1"/>
    <property type="molecule type" value="Genomic_DNA"/>
</dbReference>
<keyword evidence="3" id="KW-1185">Reference proteome</keyword>
<accession>A0A7V8VBK8</accession>
<dbReference type="InterPro" id="IPR002372">
    <property type="entry name" value="PQQ_rpt_dom"/>
</dbReference>
<evidence type="ECO:0000313" key="2">
    <source>
        <dbReference type="EMBL" id="MBA2225020.1"/>
    </source>
</evidence>
<dbReference type="Gene3D" id="2.130.10.10">
    <property type="entry name" value="YVTN repeat-like/Quinoprotein amine dehydrogenase"/>
    <property type="match status" value="1"/>
</dbReference>
<feature type="domain" description="Pyrrolo-quinoline quinone repeat" evidence="1">
    <location>
        <begin position="71"/>
        <end position="324"/>
    </location>
</feature>
<dbReference type="InterPro" id="IPR011047">
    <property type="entry name" value="Quinoprotein_ADH-like_sf"/>
</dbReference>
<protein>
    <submittedName>
        <fullName evidence="2">PQQ-like beta-propeller repeat protein</fullName>
    </submittedName>
</protein>
<name>A0A7V8VBK8_9BACT</name>
<sequence length="422" mass="46418">MGPQRDAVWPEEGVVRQFPKDGPRILWRKPIHGGYAGPAVAEGRVYVTDRVLTPGARVPDDPFSTARVAGKERLICLDARTGEQLWLHEYDCPYEISYPAGPRCTPAVAQDKVYFLGAMGDLYCLDARSGRVHWSKNLPREYGAKVPTWGYCGHPLVHDGLLYCIAGGKGSLAVALDKDSGKEVWKALSAKEPGYSPPTLVRLHGKERLLIWHAQALNALEPKTGKLLWSVPLAPKYGMAIMAPRVEGDLIYAGGIGGAAVVLQALPNDQVKVLWKEVVGETESRERGLYPVNMTPFVHQGVIYGVDQEGMLRAVELKSGKRLWFTFLPVIGKEEDEDYKGAGSGTAFLVKNGDRFILFAETGHLILAELTPQGYKEISRAKVIEPSNAAFGRKVVWSHPAFANKCAYIRNDKEIICVSLAE</sequence>
<dbReference type="SUPFAM" id="SSF50998">
    <property type="entry name" value="Quinoprotein alcohol dehydrogenase-like"/>
    <property type="match status" value="1"/>
</dbReference>
<evidence type="ECO:0000313" key="3">
    <source>
        <dbReference type="Proteomes" id="UP000542342"/>
    </source>
</evidence>
<dbReference type="AlphaFoldDB" id="A0A7V8VBK8"/>
<comment type="caution">
    <text evidence="2">The sequence shown here is derived from an EMBL/GenBank/DDBJ whole genome shotgun (WGS) entry which is preliminary data.</text>
</comment>
<dbReference type="PANTHER" id="PTHR34512:SF30">
    <property type="entry name" value="OUTER MEMBRANE PROTEIN ASSEMBLY FACTOR BAMB"/>
    <property type="match status" value="1"/>
</dbReference>
<evidence type="ECO:0000259" key="1">
    <source>
        <dbReference type="Pfam" id="PF13360"/>
    </source>
</evidence>
<gene>
    <name evidence="2" type="ORF">H0921_02470</name>
</gene>
<proteinExistence type="predicted"/>
<dbReference type="Proteomes" id="UP000542342">
    <property type="component" value="Unassembled WGS sequence"/>
</dbReference>